<dbReference type="NCBIfam" id="TIGR00608">
    <property type="entry name" value="radc"/>
    <property type="match status" value="1"/>
</dbReference>
<keyword evidence="4" id="KW-0378">Hydrolase</keyword>
<evidence type="ECO:0000313" key="9">
    <source>
        <dbReference type="EMBL" id="MEQ2534520.1"/>
    </source>
</evidence>
<accession>A0ABV1GM02</accession>
<comment type="caution">
    <text evidence="9">The sequence shown here is derived from an EMBL/GenBank/DDBJ whole genome shotgun (WGS) entry which is preliminary data.</text>
</comment>
<evidence type="ECO:0000259" key="8">
    <source>
        <dbReference type="PROSITE" id="PS50249"/>
    </source>
</evidence>
<evidence type="ECO:0000256" key="2">
    <source>
        <dbReference type="ARBA" id="ARBA00022670"/>
    </source>
</evidence>
<dbReference type="PANTHER" id="PTHR30471">
    <property type="entry name" value="DNA REPAIR PROTEIN RADC"/>
    <property type="match status" value="1"/>
</dbReference>
<dbReference type="Pfam" id="PF20582">
    <property type="entry name" value="UPF0758_N"/>
    <property type="match status" value="1"/>
</dbReference>
<dbReference type="EMBL" id="JBBMES010000004">
    <property type="protein sequence ID" value="MEQ2534520.1"/>
    <property type="molecule type" value="Genomic_DNA"/>
</dbReference>
<proteinExistence type="inferred from homology"/>
<organism evidence="9 10">
    <name type="scientific">Lachnospira intestinalis</name>
    <dbReference type="NCBI Taxonomy" id="3133158"/>
    <lineage>
        <taxon>Bacteria</taxon>
        <taxon>Bacillati</taxon>
        <taxon>Bacillota</taxon>
        <taxon>Clostridia</taxon>
        <taxon>Lachnospirales</taxon>
        <taxon>Lachnospiraceae</taxon>
        <taxon>Lachnospira</taxon>
    </lineage>
</organism>
<reference evidence="9 10" key="1">
    <citation type="submission" date="2024-03" db="EMBL/GenBank/DDBJ databases">
        <title>Human intestinal bacterial collection.</title>
        <authorList>
            <person name="Pauvert C."/>
            <person name="Hitch T.C.A."/>
            <person name="Clavel T."/>
        </authorList>
    </citation>
    <scope>NUCLEOTIDE SEQUENCE [LARGE SCALE GENOMIC DNA]</scope>
    <source>
        <strain evidence="9 10">CLA-JM-H10</strain>
    </source>
</reference>
<dbReference type="PROSITE" id="PS01302">
    <property type="entry name" value="UPF0758"/>
    <property type="match status" value="1"/>
</dbReference>
<dbReference type="Gene3D" id="3.40.140.10">
    <property type="entry name" value="Cytidine Deaminase, domain 2"/>
    <property type="match status" value="1"/>
</dbReference>
<dbReference type="PROSITE" id="PS50249">
    <property type="entry name" value="MPN"/>
    <property type="match status" value="1"/>
</dbReference>
<protein>
    <submittedName>
        <fullName evidence="9">DNA repair protein RadC</fullName>
    </submittedName>
</protein>
<evidence type="ECO:0000256" key="3">
    <source>
        <dbReference type="ARBA" id="ARBA00022723"/>
    </source>
</evidence>
<comment type="similarity">
    <text evidence="1 7">Belongs to the UPF0758 family.</text>
</comment>
<evidence type="ECO:0000256" key="6">
    <source>
        <dbReference type="ARBA" id="ARBA00023049"/>
    </source>
</evidence>
<keyword evidence="6" id="KW-0482">Metalloprotease</keyword>
<gene>
    <name evidence="9" type="primary">radC</name>
    <name evidence="9" type="ORF">WMO38_05260</name>
</gene>
<dbReference type="InterPro" id="IPR046778">
    <property type="entry name" value="UPF0758_N"/>
</dbReference>
<evidence type="ECO:0000256" key="4">
    <source>
        <dbReference type="ARBA" id="ARBA00022801"/>
    </source>
</evidence>
<evidence type="ECO:0000313" key="10">
    <source>
        <dbReference type="Proteomes" id="UP001480973"/>
    </source>
</evidence>
<dbReference type="NCBIfam" id="NF000642">
    <property type="entry name" value="PRK00024.1"/>
    <property type="match status" value="1"/>
</dbReference>
<name>A0ABV1GM02_9FIRM</name>
<evidence type="ECO:0000256" key="1">
    <source>
        <dbReference type="ARBA" id="ARBA00010243"/>
    </source>
</evidence>
<keyword evidence="5" id="KW-0862">Zinc</keyword>
<keyword evidence="2" id="KW-0645">Protease</keyword>
<feature type="domain" description="MPN" evidence="8">
    <location>
        <begin position="117"/>
        <end position="239"/>
    </location>
</feature>
<dbReference type="InterPro" id="IPR037518">
    <property type="entry name" value="MPN"/>
</dbReference>
<keyword evidence="3" id="KW-0479">Metal-binding</keyword>
<sequence length="239" mass="26440">MYESGYFLNSHTGENEHRPYERCMALGASSLSDAQLIAAILRTGTKGIDATKLAEEIIKTCGRFDTNDNDSLIGLANLSIPELMKIKGVGRVKAVQIQCICELARRIAKKTAAVKLDFSSPETIAGYYMQDLRGLDKEHLILVLLDNKCCRIRDCIISVGTVNASLVNPREIFMEALKYGASSIILLHNHPSGDETPSRNDILVTKRVAEAGEIMGIHLLDHIIIGDNKYTSLKEKEYM</sequence>
<evidence type="ECO:0000256" key="5">
    <source>
        <dbReference type="ARBA" id="ARBA00022833"/>
    </source>
</evidence>
<keyword evidence="10" id="KW-1185">Reference proteome</keyword>
<dbReference type="InterPro" id="IPR020891">
    <property type="entry name" value="UPF0758_CS"/>
</dbReference>
<dbReference type="CDD" id="cd08071">
    <property type="entry name" value="MPN_DUF2466"/>
    <property type="match status" value="1"/>
</dbReference>
<dbReference type="Pfam" id="PF04002">
    <property type="entry name" value="RadC"/>
    <property type="match status" value="1"/>
</dbReference>
<dbReference type="Proteomes" id="UP001480973">
    <property type="component" value="Unassembled WGS sequence"/>
</dbReference>
<dbReference type="InterPro" id="IPR025657">
    <property type="entry name" value="RadC_JAB"/>
</dbReference>
<evidence type="ECO:0000256" key="7">
    <source>
        <dbReference type="RuleBase" id="RU003797"/>
    </source>
</evidence>
<dbReference type="PANTHER" id="PTHR30471:SF3">
    <property type="entry name" value="UPF0758 PROTEIN YEES-RELATED"/>
    <property type="match status" value="1"/>
</dbReference>
<dbReference type="InterPro" id="IPR001405">
    <property type="entry name" value="UPF0758"/>
</dbReference>